<dbReference type="Proteomes" id="UP000683925">
    <property type="component" value="Unassembled WGS sequence"/>
</dbReference>
<keyword evidence="3" id="KW-1185">Reference proteome</keyword>
<protein>
    <submittedName>
        <fullName evidence="2">Uncharacterized protein</fullName>
    </submittedName>
</protein>
<evidence type="ECO:0000256" key="1">
    <source>
        <dbReference type="SAM" id="Coils"/>
    </source>
</evidence>
<dbReference type="OrthoDB" id="300575at2759"/>
<evidence type="ECO:0000313" key="2">
    <source>
        <dbReference type="EMBL" id="CAD8132795.1"/>
    </source>
</evidence>
<evidence type="ECO:0000313" key="3">
    <source>
        <dbReference type="Proteomes" id="UP000683925"/>
    </source>
</evidence>
<accession>A0A8S1S064</accession>
<dbReference type="EMBL" id="CAJJDP010000003">
    <property type="protein sequence ID" value="CAD8132795.1"/>
    <property type="molecule type" value="Genomic_DNA"/>
</dbReference>
<proteinExistence type="predicted"/>
<organism evidence="2 3">
    <name type="scientific">Paramecium octaurelia</name>
    <dbReference type="NCBI Taxonomy" id="43137"/>
    <lineage>
        <taxon>Eukaryota</taxon>
        <taxon>Sar</taxon>
        <taxon>Alveolata</taxon>
        <taxon>Ciliophora</taxon>
        <taxon>Intramacronucleata</taxon>
        <taxon>Oligohymenophorea</taxon>
        <taxon>Peniculida</taxon>
        <taxon>Parameciidae</taxon>
        <taxon>Paramecium</taxon>
    </lineage>
</organism>
<keyword evidence="1" id="KW-0175">Coiled coil</keyword>
<sequence>MDNQEQVLIVNYTQLQSVQSQFESINEQLNQLIPKKKYKQLYALLSKFFDRYDHSSQIHLNDKIHCQNILLKALNKIYQKCILKDMSRKNIIDIKIWKQKIVKYLEIYPILISKLTSNFDMIQIETKHSLRDQIRNSILKDKLQQQIHITNNNTKLKLNQIVTNFSLEQEYETYLQNIMVSFRLLSYQDIKPQEKGRYAKLSFDVSKILLQGKGKRASKLSQYILCATNLLIKSFENNNDMAQEILEEVNSSITINYLTYLVQQLEANNDFKRKLKCKWKFMKLLKPLTWFWMQSIYYYQSIFKFEKCQAIMTLLKWLSFYYLLQNDELANYIQNVSSLTYSKYKELIIFNQVIEAVCLDDDVGMPRLKRLMRETQEQNQEKQQYKQSVNYYYNVNDKNTSFQPEFYYCTPQIKALAQQKKNTDVPSIDIPVENLSSMDTRQSSKTLKCPKRLNTSFNLNVQKSFRGSISQFSTSFSEKKNQSMCANSQQAQQIQQNTVPMLDKMIKKLIEEKIVLDNIEDKKSQSQQLLSKEKLQQKENDFYKKLLKYKTQFSKFVSPVKMKSNQEVITKQDLQMRIIDRQTLVDSKNSQTITFQTKQNDQDTSLLSFEKPGVQLGPLQKLKKIIFKHPEVFSLQKLRNKLKSSKKWYNKANATRISNTRRSIMSQKSKDHITTDMNQLRDRSQTQLRKKLSETQFQLEAVEKEMRSYSVKVKYSRQNADQPLQFDNKYQILSRSIIKQEMSKKQI</sequence>
<reference evidence="2" key="1">
    <citation type="submission" date="2021-01" db="EMBL/GenBank/DDBJ databases">
        <authorList>
            <consortium name="Genoscope - CEA"/>
            <person name="William W."/>
        </authorList>
    </citation>
    <scope>NUCLEOTIDE SEQUENCE</scope>
</reference>
<comment type="caution">
    <text evidence="2">The sequence shown here is derived from an EMBL/GenBank/DDBJ whole genome shotgun (WGS) entry which is preliminary data.</text>
</comment>
<feature type="coiled-coil region" evidence="1">
    <location>
        <begin position="502"/>
        <end position="536"/>
    </location>
</feature>
<dbReference type="OMA" id="QYILCAT"/>
<name>A0A8S1S064_PAROT</name>
<gene>
    <name evidence="2" type="ORF">POCTA_138.1.T0040130</name>
</gene>
<dbReference type="AlphaFoldDB" id="A0A8S1S064"/>